<dbReference type="Proteomes" id="UP000237347">
    <property type="component" value="Unassembled WGS sequence"/>
</dbReference>
<protein>
    <submittedName>
        <fullName evidence="2">Uncharacterized protein</fullName>
    </submittedName>
</protein>
<accession>A0AAW0LBW5</accession>
<name>A0AAW0LBW5_QUESU</name>
<evidence type="ECO:0000256" key="1">
    <source>
        <dbReference type="SAM" id="MobiDB-lite"/>
    </source>
</evidence>
<evidence type="ECO:0000313" key="3">
    <source>
        <dbReference type="Proteomes" id="UP000237347"/>
    </source>
</evidence>
<evidence type="ECO:0000313" key="2">
    <source>
        <dbReference type="EMBL" id="KAK7849153.1"/>
    </source>
</evidence>
<keyword evidence="3" id="KW-1185">Reference proteome</keyword>
<comment type="caution">
    <text evidence="2">The sequence shown here is derived from an EMBL/GenBank/DDBJ whole genome shotgun (WGS) entry which is preliminary data.</text>
</comment>
<dbReference type="EMBL" id="PKMF04000117">
    <property type="protein sequence ID" value="KAK7849153.1"/>
    <property type="molecule type" value="Genomic_DNA"/>
</dbReference>
<dbReference type="AlphaFoldDB" id="A0AAW0LBW5"/>
<feature type="compositionally biased region" description="Basic and acidic residues" evidence="1">
    <location>
        <begin position="1"/>
        <end position="13"/>
    </location>
</feature>
<gene>
    <name evidence="2" type="ORF">CFP56_003371</name>
</gene>
<feature type="compositionally biased region" description="Basic residues" evidence="1">
    <location>
        <begin position="14"/>
        <end position="25"/>
    </location>
</feature>
<feature type="region of interest" description="Disordered" evidence="1">
    <location>
        <begin position="1"/>
        <end position="25"/>
    </location>
</feature>
<sequence>MKDTCEAIGERPWSKRLKGPKAKGRRPKQWAMVHVDLLHFVNSIVFSKSPPSFHIIVSEQLEKEK</sequence>
<organism evidence="2 3">
    <name type="scientific">Quercus suber</name>
    <name type="common">Cork oak</name>
    <dbReference type="NCBI Taxonomy" id="58331"/>
    <lineage>
        <taxon>Eukaryota</taxon>
        <taxon>Viridiplantae</taxon>
        <taxon>Streptophyta</taxon>
        <taxon>Embryophyta</taxon>
        <taxon>Tracheophyta</taxon>
        <taxon>Spermatophyta</taxon>
        <taxon>Magnoliopsida</taxon>
        <taxon>eudicotyledons</taxon>
        <taxon>Gunneridae</taxon>
        <taxon>Pentapetalae</taxon>
        <taxon>rosids</taxon>
        <taxon>fabids</taxon>
        <taxon>Fagales</taxon>
        <taxon>Fagaceae</taxon>
        <taxon>Quercus</taxon>
    </lineage>
</organism>
<proteinExistence type="predicted"/>
<reference evidence="2 3" key="1">
    <citation type="journal article" date="2018" name="Sci. Data">
        <title>The draft genome sequence of cork oak.</title>
        <authorList>
            <person name="Ramos A.M."/>
            <person name="Usie A."/>
            <person name="Barbosa P."/>
            <person name="Barros P.M."/>
            <person name="Capote T."/>
            <person name="Chaves I."/>
            <person name="Simoes F."/>
            <person name="Abreu I."/>
            <person name="Carrasquinho I."/>
            <person name="Faro C."/>
            <person name="Guimaraes J.B."/>
            <person name="Mendonca D."/>
            <person name="Nobrega F."/>
            <person name="Rodrigues L."/>
            <person name="Saibo N.J.M."/>
            <person name="Varela M.C."/>
            <person name="Egas C."/>
            <person name="Matos J."/>
            <person name="Miguel C.M."/>
            <person name="Oliveira M.M."/>
            <person name="Ricardo C.P."/>
            <person name="Goncalves S."/>
        </authorList>
    </citation>
    <scope>NUCLEOTIDE SEQUENCE [LARGE SCALE GENOMIC DNA]</scope>
    <source>
        <strain evidence="3">cv. HL8</strain>
    </source>
</reference>